<name>A0A516H2X4_9PROT</name>
<dbReference type="Gene3D" id="1.20.120.1760">
    <property type="match status" value="1"/>
</dbReference>
<dbReference type="InterPro" id="IPR048254">
    <property type="entry name" value="CDP_ALCOHOL_P_TRANSF_CS"/>
</dbReference>
<dbReference type="InterPro" id="IPR000462">
    <property type="entry name" value="CDP-OH_P_trans"/>
</dbReference>
<evidence type="ECO:0000256" key="11">
    <source>
        <dbReference type="ARBA" id="ARBA00023098"/>
    </source>
</evidence>
<dbReference type="GO" id="GO:0008444">
    <property type="term" value="F:CDP-diacylglycerol-glycerol-3-phosphate 3-phosphatidyltransferase activity"/>
    <property type="evidence" value="ECO:0007669"/>
    <property type="project" value="UniProtKB-UniRule"/>
</dbReference>
<dbReference type="OrthoDB" id="9796672at2"/>
<evidence type="ECO:0000256" key="18">
    <source>
        <dbReference type="SAM" id="Phobius"/>
    </source>
</evidence>
<gene>
    <name evidence="19" type="primary">pgsA</name>
    <name evidence="19" type="ORF">FNB15_12995</name>
</gene>
<evidence type="ECO:0000256" key="13">
    <source>
        <dbReference type="ARBA" id="ARBA00023209"/>
    </source>
</evidence>
<dbReference type="AlphaFoldDB" id="A0A516H2X4"/>
<keyword evidence="11" id="KW-0443">Lipid metabolism</keyword>
<evidence type="ECO:0000256" key="3">
    <source>
        <dbReference type="ARBA" id="ARBA00005189"/>
    </source>
</evidence>
<dbReference type="EMBL" id="CP041636">
    <property type="protein sequence ID" value="QDO98131.1"/>
    <property type="molecule type" value="Genomic_DNA"/>
</dbReference>
<comment type="catalytic activity">
    <reaction evidence="15">
        <text>a CDP-1,2-diacyl-sn-glycerol + sn-glycerol 3-phosphate = a 1,2-diacyl-sn-glycero-3-phospho-(1'-sn-glycero-3'-phosphate) + CMP + H(+)</text>
        <dbReference type="Rhea" id="RHEA:12593"/>
        <dbReference type="ChEBI" id="CHEBI:15378"/>
        <dbReference type="ChEBI" id="CHEBI:57597"/>
        <dbReference type="ChEBI" id="CHEBI:58332"/>
        <dbReference type="ChEBI" id="CHEBI:60110"/>
        <dbReference type="ChEBI" id="CHEBI:60377"/>
        <dbReference type="EC" id="2.7.8.5"/>
    </reaction>
</comment>
<keyword evidence="10 18" id="KW-1133">Transmembrane helix</keyword>
<keyword evidence="14" id="KW-1208">Phospholipid metabolism</keyword>
<evidence type="ECO:0000256" key="14">
    <source>
        <dbReference type="ARBA" id="ARBA00023264"/>
    </source>
</evidence>
<keyword evidence="13" id="KW-0594">Phospholipid biosynthesis</keyword>
<dbReference type="GO" id="GO:0016020">
    <property type="term" value="C:membrane"/>
    <property type="evidence" value="ECO:0007669"/>
    <property type="project" value="UniProtKB-SubCell"/>
</dbReference>
<protein>
    <recommendedName>
        <fullName evidence="6 16">CDP-diacylglycerol--glycerol-3-phosphate 3-phosphatidyltransferase</fullName>
        <ecNumber evidence="5 16">2.7.8.5</ecNumber>
    </recommendedName>
</protein>
<evidence type="ECO:0000313" key="20">
    <source>
        <dbReference type="Proteomes" id="UP000317496"/>
    </source>
</evidence>
<dbReference type="InterPro" id="IPR043130">
    <property type="entry name" value="CDP-OH_PTrfase_TM_dom"/>
</dbReference>
<keyword evidence="20" id="KW-1185">Reference proteome</keyword>
<proteinExistence type="inferred from homology"/>
<comment type="pathway">
    <text evidence="2">Phospholipid metabolism; phosphatidylglycerol biosynthesis; phosphatidylglycerol from CDP-diacylglycerol: step 1/2.</text>
</comment>
<comment type="subcellular location">
    <subcellularLocation>
        <location evidence="1">Membrane</location>
        <topology evidence="1">Multi-pass membrane protein</topology>
    </subcellularLocation>
</comment>
<dbReference type="PROSITE" id="PS00379">
    <property type="entry name" value="CDP_ALCOHOL_P_TRANSF"/>
    <property type="match status" value="1"/>
</dbReference>
<organism evidence="19 20">
    <name type="scientific">Ferrovibrio terrae</name>
    <dbReference type="NCBI Taxonomy" id="2594003"/>
    <lineage>
        <taxon>Bacteria</taxon>
        <taxon>Pseudomonadati</taxon>
        <taxon>Pseudomonadota</taxon>
        <taxon>Alphaproteobacteria</taxon>
        <taxon>Rhodospirillales</taxon>
        <taxon>Rhodospirillaceae</taxon>
        <taxon>Ferrovibrio</taxon>
    </lineage>
</organism>
<evidence type="ECO:0000256" key="8">
    <source>
        <dbReference type="ARBA" id="ARBA00022679"/>
    </source>
</evidence>
<evidence type="ECO:0000256" key="15">
    <source>
        <dbReference type="ARBA" id="ARBA00048586"/>
    </source>
</evidence>
<reference evidence="19 20" key="1">
    <citation type="submission" date="2019-07" db="EMBL/GenBank/DDBJ databases">
        <title>Genome sequencing for Ferrovibrio sp. K5.</title>
        <authorList>
            <person name="Park S.-J."/>
        </authorList>
    </citation>
    <scope>NUCLEOTIDE SEQUENCE [LARGE SCALE GENOMIC DNA]</scope>
    <source>
        <strain evidence="19 20">K5</strain>
    </source>
</reference>
<dbReference type="EC" id="2.7.8.5" evidence="5 16"/>
<dbReference type="Proteomes" id="UP000317496">
    <property type="component" value="Chromosome"/>
</dbReference>
<dbReference type="PANTHER" id="PTHR14269:SF62">
    <property type="entry name" value="CDP-DIACYLGLYCEROL--GLYCEROL-3-PHOSPHATE 3-PHOSPHATIDYLTRANSFERASE 1, CHLOROPLASTIC"/>
    <property type="match status" value="1"/>
</dbReference>
<dbReference type="GO" id="GO:0046474">
    <property type="term" value="P:glycerophospholipid biosynthetic process"/>
    <property type="evidence" value="ECO:0007669"/>
    <property type="project" value="TreeGrafter"/>
</dbReference>
<evidence type="ECO:0000256" key="16">
    <source>
        <dbReference type="NCBIfam" id="TIGR00560"/>
    </source>
</evidence>
<evidence type="ECO:0000313" key="19">
    <source>
        <dbReference type="EMBL" id="QDO98131.1"/>
    </source>
</evidence>
<evidence type="ECO:0000256" key="9">
    <source>
        <dbReference type="ARBA" id="ARBA00022692"/>
    </source>
</evidence>
<evidence type="ECO:0000256" key="17">
    <source>
        <dbReference type="RuleBase" id="RU003750"/>
    </source>
</evidence>
<keyword evidence="8 17" id="KW-0808">Transferase</keyword>
<evidence type="ECO:0000256" key="6">
    <source>
        <dbReference type="ARBA" id="ARBA00014944"/>
    </source>
</evidence>
<evidence type="ECO:0000256" key="7">
    <source>
        <dbReference type="ARBA" id="ARBA00022516"/>
    </source>
</evidence>
<keyword evidence="9 18" id="KW-0812">Transmembrane</keyword>
<dbReference type="PIRSF" id="PIRSF000847">
    <property type="entry name" value="Phos_ph_gly_syn"/>
    <property type="match status" value="1"/>
</dbReference>
<dbReference type="PANTHER" id="PTHR14269">
    <property type="entry name" value="CDP-DIACYLGLYCEROL--GLYCEROL-3-PHOSPHATE 3-PHOSPHATIDYLTRANSFERASE-RELATED"/>
    <property type="match status" value="1"/>
</dbReference>
<evidence type="ECO:0000256" key="2">
    <source>
        <dbReference type="ARBA" id="ARBA00005042"/>
    </source>
</evidence>
<dbReference type="NCBIfam" id="TIGR00560">
    <property type="entry name" value="pgsA"/>
    <property type="match status" value="1"/>
</dbReference>
<dbReference type="Pfam" id="PF01066">
    <property type="entry name" value="CDP-OH_P_transf"/>
    <property type="match status" value="1"/>
</dbReference>
<dbReference type="InterPro" id="IPR004570">
    <property type="entry name" value="Phosphatidylglycerol_P_synth"/>
</dbReference>
<evidence type="ECO:0000256" key="10">
    <source>
        <dbReference type="ARBA" id="ARBA00022989"/>
    </source>
</evidence>
<evidence type="ECO:0000256" key="1">
    <source>
        <dbReference type="ARBA" id="ARBA00004141"/>
    </source>
</evidence>
<feature type="transmembrane region" description="Helical" evidence="18">
    <location>
        <begin position="158"/>
        <end position="175"/>
    </location>
</feature>
<evidence type="ECO:0000256" key="5">
    <source>
        <dbReference type="ARBA" id="ARBA00013170"/>
    </source>
</evidence>
<keyword evidence="12 18" id="KW-0472">Membrane</keyword>
<feature type="transmembrane region" description="Helical" evidence="18">
    <location>
        <begin position="32"/>
        <end position="53"/>
    </location>
</feature>
<evidence type="ECO:0000256" key="4">
    <source>
        <dbReference type="ARBA" id="ARBA00010441"/>
    </source>
</evidence>
<evidence type="ECO:0000256" key="12">
    <source>
        <dbReference type="ARBA" id="ARBA00023136"/>
    </source>
</evidence>
<comment type="pathway">
    <text evidence="3">Lipid metabolism.</text>
</comment>
<comment type="similarity">
    <text evidence="4 17">Belongs to the CDP-alcohol phosphatidyltransferase class-I family.</text>
</comment>
<keyword evidence="7" id="KW-0444">Lipid biosynthesis</keyword>
<dbReference type="RefSeq" id="WP_144069112.1">
    <property type="nucleotide sequence ID" value="NZ_CP041636.1"/>
</dbReference>
<accession>A0A516H2X4</accession>
<feature type="transmembrane region" description="Helical" evidence="18">
    <location>
        <begin position="65"/>
        <end position="85"/>
    </location>
</feature>
<dbReference type="InterPro" id="IPR050324">
    <property type="entry name" value="CDP-alcohol_PTase-I"/>
</dbReference>
<sequence length="194" mass="21250">MLNSLPNILTVSRILAIPAICAAFYLPGAWSAWVPLALFALAGITDWFDGYLARKWGQMSDLGRFLDPVADKLLVAAVIIMLIAFERIDRITCLAAVVIMCREVTVTGLREFLAELRVKVPVSALAKWKTTVQLIALGILIVGDYGPAFLHIRLVGEIGLWVAAVLTLYTGWDYLQTGLRHMAADDRPPSKGAD</sequence>
<dbReference type="KEGG" id="fer:FNB15_12995"/>